<dbReference type="Proteomes" id="UP001212841">
    <property type="component" value="Unassembled WGS sequence"/>
</dbReference>
<accession>A0AAD5SKY6</accession>
<protein>
    <submittedName>
        <fullName evidence="1">Uncharacterized protein</fullName>
    </submittedName>
</protein>
<dbReference type="AlphaFoldDB" id="A0AAD5SKY6"/>
<organism evidence="1 2">
    <name type="scientific">Rhizophlyctis rosea</name>
    <dbReference type="NCBI Taxonomy" id="64517"/>
    <lineage>
        <taxon>Eukaryota</taxon>
        <taxon>Fungi</taxon>
        <taxon>Fungi incertae sedis</taxon>
        <taxon>Chytridiomycota</taxon>
        <taxon>Chytridiomycota incertae sedis</taxon>
        <taxon>Chytridiomycetes</taxon>
        <taxon>Rhizophlyctidales</taxon>
        <taxon>Rhizophlyctidaceae</taxon>
        <taxon>Rhizophlyctis</taxon>
    </lineage>
</organism>
<keyword evidence="2" id="KW-1185">Reference proteome</keyword>
<proteinExistence type="predicted"/>
<sequence>EQTIDFFGEIAGVSFTPGDAEGLFIGNTDPKYGCILDFEQVRYHPPAINMEDDLLWI</sequence>
<dbReference type="EMBL" id="JADGJD010000277">
    <property type="protein sequence ID" value="KAJ3052657.1"/>
    <property type="molecule type" value="Genomic_DNA"/>
</dbReference>
<gene>
    <name evidence="1" type="ORF">HK097_005895</name>
</gene>
<feature type="non-terminal residue" evidence="1">
    <location>
        <position position="1"/>
    </location>
</feature>
<evidence type="ECO:0000313" key="2">
    <source>
        <dbReference type="Proteomes" id="UP001212841"/>
    </source>
</evidence>
<reference evidence="1" key="1">
    <citation type="submission" date="2020-05" db="EMBL/GenBank/DDBJ databases">
        <title>Phylogenomic resolution of chytrid fungi.</title>
        <authorList>
            <person name="Stajich J.E."/>
            <person name="Amses K."/>
            <person name="Simmons R."/>
            <person name="Seto K."/>
            <person name="Myers J."/>
            <person name="Bonds A."/>
            <person name="Quandt C.A."/>
            <person name="Barry K."/>
            <person name="Liu P."/>
            <person name="Grigoriev I."/>
            <person name="Longcore J.E."/>
            <person name="James T.Y."/>
        </authorList>
    </citation>
    <scope>NUCLEOTIDE SEQUENCE</scope>
    <source>
        <strain evidence="1">JEL0318</strain>
    </source>
</reference>
<comment type="caution">
    <text evidence="1">The sequence shown here is derived from an EMBL/GenBank/DDBJ whole genome shotgun (WGS) entry which is preliminary data.</text>
</comment>
<evidence type="ECO:0000313" key="1">
    <source>
        <dbReference type="EMBL" id="KAJ3052657.1"/>
    </source>
</evidence>
<name>A0AAD5SKY6_9FUNG</name>